<dbReference type="RefSeq" id="WP_274690369.1">
    <property type="nucleotide sequence ID" value="NZ_JAPMOU010000027.1"/>
</dbReference>
<reference evidence="4 5" key="1">
    <citation type="submission" date="2022-11" db="EMBL/GenBank/DDBJ databases">
        <title>Spartinivicinus poritis sp. nov., isolated from scleractinian coral Porites lutea.</title>
        <authorList>
            <person name="Zhang G."/>
            <person name="Cai L."/>
            <person name="Wei Q."/>
        </authorList>
    </citation>
    <scope>NUCLEOTIDE SEQUENCE [LARGE SCALE GENOMIC DNA]</scope>
    <source>
        <strain evidence="4 5">A2-2</strain>
    </source>
</reference>
<dbReference type="InterPro" id="IPR001638">
    <property type="entry name" value="Solute-binding_3/MltF_N"/>
</dbReference>
<evidence type="ECO:0000313" key="4">
    <source>
        <dbReference type="EMBL" id="MDE1464039.1"/>
    </source>
</evidence>
<evidence type="ECO:0000256" key="1">
    <source>
        <dbReference type="ARBA" id="ARBA00010333"/>
    </source>
</evidence>
<organism evidence="4 5">
    <name type="scientific">Spartinivicinus poritis</name>
    <dbReference type="NCBI Taxonomy" id="2994640"/>
    <lineage>
        <taxon>Bacteria</taxon>
        <taxon>Pseudomonadati</taxon>
        <taxon>Pseudomonadota</taxon>
        <taxon>Gammaproteobacteria</taxon>
        <taxon>Oceanospirillales</taxon>
        <taxon>Zooshikellaceae</taxon>
        <taxon>Spartinivicinus</taxon>
    </lineage>
</organism>
<sequence length="252" mass="28277">MKFIKYLFFGCILSIYGICNADLLEDRSNVLRVGTTGDYAPISFFDEQGKLQGFAIDMAKALGKHLNKDIKFVRTSWPTLSQDLKANKFDIAMGGITYTPARAKDFLLTSKVIDNGKVALVRCEYVENYLSEESINQASVRVVVNPGGTNEKFVKSRLLQSQVITASDNYVPFSMLLSNKADVMVTDLIEARYQSRLHMGKLCVANSTPFAGTSSYKVYMTPKTNHNLLNNVNEWLNETDIESIAKKWKIDP</sequence>
<dbReference type="Pfam" id="PF00497">
    <property type="entry name" value="SBP_bac_3"/>
    <property type="match status" value="1"/>
</dbReference>
<keyword evidence="5" id="KW-1185">Reference proteome</keyword>
<gene>
    <name evidence="4" type="ORF">ORQ98_18960</name>
</gene>
<dbReference type="SUPFAM" id="SSF53850">
    <property type="entry name" value="Periplasmic binding protein-like II"/>
    <property type="match status" value="1"/>
</dbReference>
<dbReference type="EMBL" id="JAPMOU010000027">
    <property type="protein sequence ID" value="MDE1464039.1"/>
    <property type="molecule type" value="Genomic_DNA"/>
</dbReference>
<keyword evidence="2" id="KW-0732">Signal</keyword>
<proteinExistence type="inferred from homology"/>
<accession>A0ABT5UG41</accession>
<feature type="domain" description="Solute-binding protein family 3/N-terminal" evidence="3">
    <location>
        <begin position="30"/>
        <end position="252"/>
    </location>
</feature>
<comment type="caution">
    <text evidence="4">The sequence shown here is derived from an EMBL/GenBank/DDBJ whole genome shotgun (WGS) entry which is preliminary data.</text>
</comment>
<evidence type="ECO:0000256" key="2">
    <source>
        <dbReference type="ARBA" id="ARBA00022729"/>
    </source>
</evidence>
<dbReference type="PANTHER" id="PTHR35936:SF19">
    <property type="entry name" value="AMINO-ACID-BINDING PROTEIN YXEM-RELATED"/>
    <property type="match status" value="1"/>
</dbReference>
<evidence type="ECO:0000313" key="5">
    <source>
        <dbReference type="Proteomes" id="UP001528823"/>
    </source>
</evidence>
<name>A0ABT5UG41_9GAMM</name>
<dbReference type="Proteomes" id="UP001528823">
    <property type="component" value="Unassembled WGS sequence"/>
</dbReference>
<evidence type="ECO:0000259" key="3">
    <source>
        <dbReference type="SMART" id="SM00062"/>
    </source>
</evidence>
<dbReference type="SMART" id="SM00062">
    <property type="entry name" value="PBPb"/>
    <property type="match status" value="1"/>
</dbReference>
<dbReference type="PANTHER" id="PTHR35936">
    <property type="entry name" value="MEMBRANE-BOUND LYTIC MUREIN TRANSGLYCOSYLASE F"/>
    <property type="match status" value="1"/>
</dbReference>
<comment type="similarity">
    <text evidence="1">Belongs to the bacterial solute-binding protein 3 family.</text>
</comment>
<protein>
    <submittedName>
        <fullName evidence="4">Transporter substrate-binding domain-containing protein</fullName>
    </submittedName>
</protein>
<dbReference type="Gene3D" id="3.40.190.10">
    <property type="entry name" value="Periplasmic binding protein-like II"/>
    <property type="match status" value="2"/>
</dbReference>